<keyword evidence="5" id="KW-0969">Cilium</keyword>
<keyword evidence="4 7" id="KW-0175">Coiled coil</keyword>
<evidence type="ECO:0000256" key="7">
    <source>
        <dbReference type="SAM" id="Coils"/>
    </source>
</evidence>
<feature type="region of interest" description="Disordered" evidence="8">
    <location>
        <begin position="540"/>
        <end position="611"/>
    </location>
</feature>
<comment type="caution">
    <text evidence="9">The sequence shown here is derived from an EMBL/GenBank/DDBJ whole genome shotgun (WGS) entry which is preliminary data.</text>
</comment>
<evidence type="ECO:0000256" key="6">
    <source>
        <dbReference type="ARBA" id="ARBA00023273"/>
    </source>
</evidence>
<organism evidence="9 10">
    <name type="scientific">Eumeta variegata</name>
    <name type="common">Bagworm moth</name>
    <name type="synonym">Eumeta japonica</name>
    <dbReference type="NCBI Taxonomy" id="151549"/>
    <lineage>
        <taxon>Eukaryota</taxon>
        <taxon>Metazoa</taxon>
        <taxon>Ecdysozoa</taxon>
        <taxon>Arthropoda</taxon>
        <taxon>Hexapoda</taxon>
        <taxon>Insecta</taxon>
        <taxon>Pterygota</taxon>
        <taxon>Neoptera</taxon>
        <taxon>Endopterygota</taxon>
        <taxon>Lepidoptera</taxon>
        <taxon>Glossata</taxon>
        <taxon>Ditrysia</taxon>
        <taxon>Tineoidea</taxon>
        <taxon>Psychidae</taxon>
        <taxon>Oiketicinae</taxon>
        <taxon>Eumeta</taxon>
    </lineage>
</organism>
<dbReference type="EMBL" id="BGZK01003920">
    <property type="protein sequence ID" value="GBP05576.1"/>
    <property type="molecule type" value="Genomic_DNA"/>
</dbReference>
<gene>
    <name evidence="9" type="primary">Cfap157</name>
    <name evidence="9" type="ORF">EVAR_67856_1</name>
</gene>
<reference evidence="9 10" key="1">
    <citation type="journal article" date="2019" name="Commun. Biol.">
        <title>The bagworm genome reveals a unique fibroin gene that provides high tensile strength.</title>
        <authorList>
            <person name="Kono N."/>
            <person name="Nakamura H."/>
            <person name="Ohtoshi R."/>
            <person name="Tomita M."/>
            <person name="Numata K."/>
            <person name="Arakawa K."/>
        </authorList>
    </citation>
    <scope>NUCLEOTIDE SEQUENCE [LARGE SCALE GENOMIC DNA]</scope>
</reference>
<protein>
    <recommendedName>
        <fullName evidence="3">Cilia- and flagella-associated protein 157</fullName>
    </recommendedName>
</protein>
<feature type="compositionally biased region" description="Basic and acidic residues" evidence="8">
    <location>
        <begin position="583"/>
        <end position="611"/>
    </location>
</feature>
<comment type="subcellular location">
    <subcellularLocation>
        <location evidence="1">Cell projection</location>
        <location evidence="1">Cilium</location>
    </subcellularLocation>
</comment>
<evidence type="ECO:0000256" key="8">
    <source>
        <dbReference type="SAM" id="MobiDB-lite"/>
    </source>
</evidence>
<dbReference type="AlphaFoldDB" id="A0A4C1SUF5"/>
<dbReference type="GO" id="GO:0036064">
    <property type="term" value="C:ciliary basal body"/>
    <property type="evidence" value="ECO:0007669"/>
    <property type="project" value="TreeGrafter"/>
</dbReference>
<dbReference type="PANTHER" id="PTHR31954">
    <property type="entry name" value="CILIA- AND FLAGELLA-ASSOCIATED PROTEIN 157"/>
    <property type="match status" value="1"/>
</dbReference>
<evidence type="ECO:0000256" key="5">
    <source>
        <dbReference type="ARBA" id="ARBA00023069"/>
    </source>
</evidence>
<evidence type="ECO:0000313" key="10">
    <source>
        <dbReference type="Proteomes" id="UP000299102"/>
    </source>
</evidence>
<proteinExistence type="inferred from homology"/>
<evidence type="ECO:0000256" key="2">
    <source>
        <dbReference type="ARBA" id="ARBA00010841"/>
    </source>
</evidence>
<feature type="coiled-coil region" evidence="7">
    <location>
        <begin position="38"/>
        <end position="104"/>
    </location>
</feature>
<evidence type="ECO:0000256" key="4">
    <source>
        <dbReference type="ARBA" id="ARBA00023054"/>
    </source>
</evidence>
<feature type="compositionally biased region" description="Acidic residues" evidence="8">
    <location>
        <begin position="553"/>
        <end position="563"/>
    </location>
</feature>
<feature type="coiled-coil region" evidence="7">
    <location>
        <begin position="238"/>
        <end position="324"/>
    </location>
</feature>
<comment type="similarity">
    <text evidence="2">Belongs to the CFAP157 family.</text>
</comment>
<dbReference type="Proteomes" id="UP000299102">
    <property type="component" value="Unassembled WGS sequence"/>
</dbReference>
<evidence type="ECO:0000256" key="3">
    <source>
        <dbReference type="ARBA" id="ARBA00014087"/>
    </source>
</evidence>
<accession>A0A4C1SUF5</accession>
<dbReference type="GO" id="GO:0008017">
    <property type="term" value="F:microtubule binding"/>
    <property type="evidence" value="ECO:0007669"/>
    <property type="project" value="TreeGrafter"/>
</dbReference>
<evidence type="ECO:0000256" key="1">
    <source>
        <dbReference type="ARBA" id="ARBA00004138"/>
    </source>
</evidence>
<keyword evidence="10" id="KW-1185">Reference proteome</keyword>
<name>A0A4C1SUF5_EUMVA</name>
<dbReference type="InterPro" id="IPR038844">
    <property type="entry name" value="CFAP157"/>
</dbReference>
<dbReference type="OrthoDB" id="166611at2759"/>
<sequence length="611" mass="70777">MGPKKDKKKGEEEPKGPCFTLVEKTMLELQVADLNKKIAKYRTFIDEYEIRNEELERRYEQLDEDRADIIAYLKKTLNTKNEENNELKDKVKGLEDMREIETAQFKSQVKLLEKNFTFMKDQLTSENKMLAGKLNTLEEFRTMRDELMKKYEKQEQNFKDQEINYKRMLYDAEKKLVIGKDKLKKEMEQRLLQLAQDFQDATELRIAASTHRVIRENIAINNEFDNVLSMQTKLAEQNEKYKENETAARNALIIAEQERDKAIKKSVIQLKLIDHLTNTFQELEKERALYEKKTFDLEGLEDRIQNLTKENEHLLLQVRILEQNLHAEKSDQNKIALEMKIMALERSKLKKILKESAVAVKAALKLDQWAVSDPSREVMDRQILLSRLLEILSQYKEMERAESVDTLASLGQVYREGDLGFVPKPSKTKLMLQPPADESKIVLGPIKSSSISLISSSLESLKTIPSMKIVPKSSIPQEPEKESELSFVTSLKSIESEEEVQEEEKSSTSIERALQESKFLIQKSIADDLKYSKIEITRSKIDLEQTKSQMMEGETEQGEAMEDNDAKDMESEERDEGAESGNMDDKKVVVEDHQTGEQTDDKFETKETDAE</sequence>
<keyword evidence="6" id="KW-0966">Cell projection</keyword>
<evidence type="ECO:0000313" key="9">
    <source>
        <dbReference type="EMBL" id="GBP05576.1"/>
    </source>
</evidence>
<keyword evidence="9" id="KW-0282">Flagellum</keyword>
<dbReference type="STRING" id="151549.A0A4C1SUF5"/>
<dbReference type="PANTHER" id="PTHR31954:SF1">
    <property type="entry name" value="CILIA- AND FLAGELLA-ASSOCIATED PROTEIN 157"/>
    <property type="match status" value="1"/>
</dbReference>
<feature type="coiled-coil region" evidence="7">
    <location>
        <begin position="137"/>
        <end position="204"/>
    </location>
</feature>